<dbReference type="InterPro" id="IPR002716">
    <property type="entry name" value="PIN_dom"/>
</dbReference>
<feature type="binding site" evidence="8">
    <location>
        <position position="97"/>
    </location>
    <ligand>
        <name>Mg(2+)</name>
        <dbReference type="ChEBI" id="CHEBI:18420"/>
    </ligand>
</feature>
<accession>A0A845UJT9</accession>
<evidence type="ECO:0000256" key="2">
    <source>
        <dbReference type="ARBA" id="ARBA00022649"/>
    </source>
</evidence>
<dbReference type="GO" id="GO:0016787">
    <property type="term" value="F:hydrolase activity"/>
    <property type="evidence" value="ECO:0007669"/>
    <property type="project" value="UniProtKB-KW"/>
</dbReference>
<gene>
    <name evidence="8" type="primary">vapC</name>
    <name evidence="10" type="ORF">GL267_04540</name>
</gene>
<comment type="cofactor">
    <cofactor evidence="1 8">
        <name>Mg(2+)</name>
        <dbReference type="ChEBI" id="CHEBI:18420"/>
    </cofactor>
</comment>
<protein>
    <recommendedName>
        <fullName evidence="8">Ribonuclease VapC</fullName>
        <shortName evidence="8">RNase VapC</shortName>
        <ecNumber evidence="8">3.1.-.-</ecNumber>
    </recommendedName>
    <alternativeName>
        <fullName evidence="8">Toxin VapC</fullName>
    </alternativeName>
</protein>
<dbReference type="SUPFAM" id="SSF88723">
    <property type="entry name" value="PIN domain-like"/>
    <property type="match status" value="1"/>
</dbReference>
<feature type="domain" description="PIN" evidence="9">
    <location>
        <begin position="5"/>
        <end position="123"/>
    </location>
</feature>
<keyword evidence="5 8" id="KW-0378">Hydrolase</keyword>
<dbReference type="CDD" id="cd18745">
    <property type="entry name" value="PIN_VapC4-5_FitB-like"/>
    <property type="match status" value="1"/>
</dbReference>
<evidence type="ECO:0000256" key="3">
    <source>
        <dbReference type="ARBA" id="ARBA00022722"/>
    </source>
</evidence>
<evidence type="ECO:0000259" key="9">
    <source>
        <dbReference type="Pfam" id="PF01850"/>
    </source>
</evidence>
<evidence type="ECO:0000256" key="7">
    <source>
        <dbReference type="ARBA" id="ARBA00038093"/>
    </source>
</evidence>
<comment type="caution">
    <text evidence="10">The sequence shown here is derived from an EMBL/GenBank/DDBJ whole genome shotgun (WGS) entry which is preliminary data.</text>
</comment>
<dbReference type="GO" id="GO:0090729">
    <property type="term" value="F:toxin activity"/>
    <property type="evidence" value="ECO:0007669"/>
    <property type="project" value="UniProtKB-KW"/>
</dbReference>
<keyword evidence="6 8" id="KW-0460">Magnesium</keyword>
<keyword evidence="2 8" id="KW-1277">Toxin-antitoxin system</keyword>
<reference evidence="10" key="1">
    <citation type="submission" date="2019-11" db="EMBL/GenBank/DDBJ databases">
        <title>Acidithiobacillus ferrianus sp. nov.: a facultatively anaerobic and extremely acidophilic chemolithoautotroph.</title>
        <authorList>
            <person name="Norris P.R."/>
            <person name="Falagan C."/>
            <person name="Moya-Beltran A."/>
            <person name="Castro M."/>
            <person name="Quatrini R."/>
            <person name="Johnson D.B."/>
        </authorList>
    </citation>
    <scope>NUCLEOTIDE SEQUENCE [LARGE SCALE GENOMIC DNA]</scope>
    <source>
        <strain evidence="10">MG</strain>
    </source>
</reference>
<name>A0A845UJT9_9PROT</name>
<evidence type="ECO:0000256" key="8">
    <source>
        <dbReference type="HAMAP-Rule" id="MF_00265"/>
    </source>
</evidence>
<dbReference type="GO" id="GO:0000287">
    <property type="term" value="F:magnesium ion binding"/>
    <property type="evidence" value="ECO:0007669"/>
    <property type="project" value="UniProtKB-UniRule"/>
</dbReference>
<evidence type="ECO:0000256" key="4">
    <source>
        <dbReference type="ARBA" id="ARBA00022723"/>
    </source>
</evidence>
<dbReference type="InterPro" id="IPR050556">
    <property type="entry name" value="Type_II_TA_system_RNase"/>
</dbReference>
<keyword evidence="8" id="KW-0800">Toxin</keyword>
<organism evidence="10">
    <name type="scientific">Acidithiobacillus ferrianus</name>
    <dbReference type="NCBI Taxonomy" id="2678518"/>
    <lineage>
        <taxon>Bacteria</taxon>
        <taxon>Pseudomonadati</taxon>
        <taxon>Pseudomonadota</taxon>
        <taxon>Acidithiobacillia</taxon>
        <taxon>Acidithiobacillales</taxon>
        <taxon>Acidithiobacillaceae</taxon>
        <taxon>Acidithiobacillus</taxon>
    </lineage>
</organism>
<dbReference type="PANTHER" id="PTHR33653:SF1">
    <property type="entry name" value="RIBONUCLEASE VAPC2"/>
    <property type="match status" value="1"/>
</dbReference>
<comment type="function">
    <text evidence="8">Toxic component of a toxin-antitoxin (TA) system. An RNase.</text>
</comment>
<comment type="similarity">
    <text evidence="7 8">Belongs to the PINc/VapC protein family.</text>
</comment>
<dbReference type="EMBL" id="WNJL01000022">
    <property type="protein sequence ID" value="NDU41938.1"/>
    <property type="molecule type" value="Genomic_DNA"/>
</dbReference>
<evidence type="ECO:0000256" key="1">
    <source>
        <dbReference type="ARBA" id="ARBA00001946"/>
    </source>
</evidence>
<evidence type="ECO:0000313" key="10">
    <source>
        <dbReference type="EMBL" id="NDU41938.1"/>
    </source>
</evidence>
<proteinExistence type="inferred from homology"/>
<dbReference type="InterPro" id="IPR022907">
    <property type="entry name" value="VapC_family"/>
</dbReference>
<evidence type="ECO:0000256" key="5">
    <source>
        <dbReference type="ARBA" id="ARBA00022801"/>
    </source>
</evidence>
<dbReference type="PANTHER" id="PTHR33653">
    <property type="entry name" value="RIBONUCLEASE VAPC2"/>
    <property type="match status" value="1"/>
</dbReference>
<dbReference type="Pfam" id="PF01850">
    <property type="entry name" value="PIN"/>
    <property type="match status" value="1"/>
</dbReference>
<dbReference type="EC" id="3.1.-.-" evidence="8"/>
<dbReference type="AlphaFoldDB" id="A0A845UJT9"/>
<dbReference type="Gene3D" id="3.40.50.1010">
    <property type="entry name" value="5'-nuclease"/>
    <property type="match status" value="1"/>
</dbReference>
<keyword evidence="4 8" id="KW-0479">Metal-binding</keyword>
<keyword evidence="3 8" id="KW-0540">Nuclease</keyword>
<dbReference type="HAMAP" id="MF_00265">
    <property type="entry name" value="VapC_Nob1"/>
    <property type="match status" value="1"/>
</dbReference>
<dbReference type="InterPro" id="IPR029060">
    <property type="entry name" value="PIN-like_dom_sf"/>
</dbReference>
<dbReference type="GO" id="GO:0004540">
    <property type="term" value="F:RNA nuclease activity"/>
    <property type="evidence" value="ECO:0007669"/>
    <property type="project" value="InterPro"/>
</dbReference>
<feature type="binding site" evidence="8">
    <location>
        <position position="6"/>
    </location>
    <ligand>
        <name>Mg(2+)</name>
        <dbReference type="ChEBI" id="CHEBI:18420"/>
    </ligand>
</feature>
<evidence type="ECO:0000256" key="6">
    <source>
        <dbReference type="ARBA" id="ARBA00022842"/>
    </source>
</evidence>
<sequence length="132" mass="14410">MMFALDTNTLIYFFKESGQVADRLLNTAPSDIAIPAIVVYEIETGIAKSRDPAKRRGQLDQLLNLLNILPFDQAAANKAATIRAVLEDAGQPIGPLDTLIAGTALARDATLVTRNLREFGRVPNLSVVNWFD</sequence>